<protein>
    <submittedName>
        <fullName evidence="2">Uncharacterized protein</fullName>
    </submittedName>
</protein>
<sequence>MRYSSYLSGMSLDGEFIRLIRRTCSRGRRAVAGLLCAMLAMIARPAGADGTFLQADRSFSAFDAVATVTRGRLSFGASYNDYDGGALAGTSLVYAFPIRDFATLKAGPAISISRDDGDGFDDPQAGIKLVLDRYTPTSFGAVYLLGEFNSIENAWFGLVQTSLGASGFSFEVSRGFSDTYDETTLALNQRIGGGPGSLRLGYRFVAEEAFFGFSVNTF</sequence>
<feature type="chain" id="PRO_5012139501" evidence="1">
    <location>
        <begin position="49"/>
        <end position="218"/>
    </location>
</feature>
<evidence type="ECO:0000256" key="1">
    <source>
        <dbReference type="SAM" id="SignalP"/>
    </source>
</evidence>
<accession>A0A1N7LXM7</accession>
<reference evidence="3" key="1">
    <citation type="submission" date="2017-01" db="EMBL/GenBank/DDBJ databases">
        <authorList>
            <person name="Varghese N."/>
            <person name="Submissions S."/>
        </authorList>
    </citation>
    <scope>NUCLEOTIDE SEQUENCE [LARGE SCALE GENOMIC DNA]</scope>
    <source>
        <strain evidence="3">DSM 29430</strain>
    </source>
</reference>
<feature type="signal peptide" evidence="1">
    <location>
        <begin position="1"/>
        <end position="48"/>
    </location>
</feature>
<proteinExistence type="predicted"/>
<gene>
    <name evidence="2" type="ORF">SAMN05421759_103243</name>
</gene>
<dbReference type="Proteomes" id="UP000186684">
    <property type="component" value="Unassembled WGS sequence"/>
</dbReference>
<dbReference type="EMBL" id="FTOQ01000003">
    <property type="protein sequence ID" value="SIS78529.1"/>
    <property type="molecule type" value="Genomic_DNA"/>
</dbReference>
<evidence type="ECO:0000313" key="2">
    <source>
        <dbReference type="EMBL" id="SIS78529.1"/>
    </source>
</evidence>
<keyword evidence="3" id="KW-1185">Reference proteome</keyword>
<evidence type="ECO:0000313" key="3">
    <source>
        <dbReference type="Proteomes" id="UP000186684"/>
    </source>
</evidence>
<dbReference type="AlphaFoldDB" id="A0A1N7LXM7"/>
<keyword evidence="1" id="KW-0732">Signal</keyword>
<organism evidence="2 3">
    <name type="scientific">Roseivivax lentus</name>
    <dbReference type="NCBI Taxonomy" id="633194"/>
    <lineage>
        <taxon>Bacteria</taxon>
        <taxon>Pseudomonadati</taxon>
        <taxon>Pseudomonadota</taxon>
        <taxon>Alphaproteobacteria</taxon>
        <taxon>Rhodobacterales</taxon>
        <taxon>Roseobacteraceae</taxon>
        <taxon>Roseivivax</taxon>
    </lineage>
</organism>
<name>A0A1N7LXM7_9RHOB</name>